<sequence>MKWIRSLIVILLSMTVIVIYQSLTYADELETVSTYKSWKITFNTPISPDYINSDSIYVMNEETGKRVSSVQLNLSQDQKVVTIQPTVPYNPTTTFTLHIKQPIISTKGMPMMEGEQKQFKTKGKPKYSEQAMEYFQEIAFGSEWGDADYPVRKWNNNPRIKVFGNPSDKDMNALQNTISEVNGLQDHIELKLVDSDPNIKIYFVPLEDFGEYVDNPKAGNWGLFYYWWEPGEFVIDEAEILISTDKPTPKGRSHLIREELTQSLGLPRDSYSYPKSMFFQDYTTVTAYTELDKTLIQMLYEDEIKAGMTQVEAIEVFHNLLP</sequence>
<evidence type="ECO:0000256" key="1">
    <source>
        <dbReference type="ARBA" id="ARBA00022729"/>
    </source>
</evidence>
<dbReference type="RefSeq" id="WP_051255262.1">
    <property type="nucleotide sequence ID" value="NZ_AVPF01000008.1"/>
</dbReference>
<protein>
    <recommendedName>
        <fullName evidence="2">SbsA Ig-like domain-containing protein</fullName>
    </recommendedName>
</protein>
<dbReference type="InterPro" id="IPR014755">
    <property type="entry name" value="Cu-Rt/internalin_Ig-like"/>
</dbReference>
<evidence type="ECO:0000259" key="2">
    <source>
        <dbReference type="Pfam" id="PF13205"/>
    </source>
</evidence>
<dbReference type="AlphaFoldDB" id="A0A0A5I351"/>
<reference evidence="3 4" key="1">
    <citation type="submission" date="2013-08" db="EMBL/GenBank/DDBJ databases">
        <authorList>
            <person name="Huang J."/>
            <person name="Wang G."/>
        </authorList>
    </citation>
    <scope>NUCLEOTIDE SEQUENCE [LARGE SCALE GENOMIC DNA]</scope>
    <source>
        <strain evidence="3 4">BH030004</strain>
    </source>
</reference>
<proteinExistence type="predicted"/>
<dbReference type="InterPro" id="IPR021323">
    <property type="entry name" value="DUF2927"/>
</dbReference>
<comment type="caution">
    <text evidence="3">The sequence shown here is derived from an EMBL/GenBank/DDBJ whole genome shotgun (WGS) entry which is preliminary data.</text>
</comment>
<dbReference type="Pfam" id="PF13205">
    <property type="entry name" value="Big_5"/>
    <property type="match status" value="1"/>
</dbReference>
<keyword evidence="1" id="KW-0732">Signal</keyword>
<dbReference type="InterPro" id="IPR032812">
    <property type="entry name" value="SbsA_Ig"/>
</dbReference>
<dbReference type="OrthoDB" id="1489464at2"/>
<gene>
    <name evidence="3" type="ORF">N783_20985</name>
</gene>
<evidence type="ECO:0000313" key="3">
    <source>
        <dbReference type="EMBL" id="KGX90267.1"/>
    </source>
</evidence>
<dbReference type="Proteomes" id="UP000030403">
    <property type="component" value="Unassembled WGS sequence"/>
</dbReference>
<feature type="domain" description="SbsA Ig-like" evidence="2">
    <location>
        <begin position="23"/>
        <end position="121"/>
    </location>
</feature>
<keyword evidence="4" id="KW-1185">Reference proteome</keyword>
<evidence type="ECO:0000313" key="4">
    <source>
        <dbReference type="Proteomes" id="UP000030403"/>
    </source>
</evidence>
<dbReference type="STRING" id="1385511.GCA_000425225_02220"/>
<dbReference type="Gene3D" id="2.60.40.1220">
    <property type="match status" value="1"/>
</dbReference>
<organism evidence="3 4">
    <name type="scientific">Pontibacillus marinus BH030004 = DSM 16465</name>
    <dbReference type="NCBI Taxonomy" id="1385511"/>
    <lineage>
        <taxon>Bacteria</taxon>
        <taxon>Bacillati</taxon>
        <taxon>Bacillota</taxon>
        <taxon>Bacilli</taxon>
        <taxon>Bacillales</taxon>
        <taxon>Bacillaceae</taxon>
        <taxon>Pontibacillus</taxon>
    </lineage>
</organism>
<accession>A0A0A5I351</accession>
<name>A0A0A5I351_9BACI</name>
<dbReference type="Pfam" id="PF11150">
    <property type="entry name" value="DUF2927"/>
    <property type="match status" value="1"/>
</dbReference>
<dbReference type="EMBL" id="AVPF01000008">
    <property type="protein sequence ID" value="KGX90267.1"/>
    <property type="molecule type" value="Genomic_DNA"/>
</dbReference>